<feature type="DNA-binding region" description="H-T-H motif" evidence="2">
    <location>
        <begin position="32"/>
        <end position="51"/>
    </location>
</feature>
<evidence type="ECO:0000313" key="8">
    <source>
        <dbReference type="Proteomes" id="UP000538955"/>
    </source>
</evidence>
<dbReference type="Pfam" id="PF00440">
    <property type="entry name" value="TetR_N"/>
    <property type="match status" value="1"/>
</dbReference>
<sequence length="183" mass="21618">MNEQDLRVVKTKKALSSSLYQLLEKRSFESLSVNEICESGMVHRTTFYKHFYDKYDLLVYLFKLLTKDYFSTDLKDRLNNPFQTIEATFTNKEELEKIEKVQKDDVSFGKIFKEVCVDIMKADIKENIHRISVDKTIPEDLVFYIYGSTLDGFMEWIKQENIQWPASEIDKVFHKAINISISE</sequence>
<dbReference type="PANTHER" id="PTHR43479:SF16">
    <property type="entry name" value="HTH TETR-TYPE DOMAIN-CONTAINING PROTEIN"/>
    <property type="match status" value="1"/>
</dbReference>
<dbReference type="Proteomes" id="UP000550736">
    <property type="component" value="Unassembled WGS sequence"/>
</dbReference>
<gene>
    <name evidence="6" type="ORF">EQ811_07925</name>
    <name evidence="5" type="ORF">HHM13_07675</name>
    <name evidence="4" type="ORF">HHM24_08930</name>
</gene>
<evidence type="ECO:0000313" key="6">
    <source>
        <dbReference type="EMBL" id="TBW76786.1"/>
    </source>
</evidence>
<evidence type="ECO:0000256" key="2">
    <source>
        <dbReference type="PROSITE-ProRule" id="PRU00335"/>
    </source>
</evidence>
<accession>A0A7X9WBV0</accession>
<dbReference type="EMBL" id="SCHC01000002">
    <property type="protein sequence ID" value="TBW76786.1"/>
    <property type="molecule type" value="Genomic_DNA"/>
</dbReference>
<evidence type="ECO:0000313" key="9">
    <source>
        <dbReference type="Proteomes" id="UP000550736"/>
    </source>
</evidence>
<dbReference type="AlphaFoldDB" id="A0A7X9WBV0"/>
<dbReference type="InterPro" id="IPR001647">
    <property type="entry name" value="HTH_TetR"/>
</dbReference>
<comment type="caution">
    <text evidence="6">The sequence shown here is derived from an EMBL/GenBank/DDBJ whole genome shotgun (WGS) entry which is preliminary data.</text>
</comment>
<reference evidence="6 7" key="1">
    <citation type="journal article" date="2019" name="Sci. Transl. Med.">
        <title>Quorum sensing between bacterial species on the skin protects against epidermal injury in atopic dermatitis.</title>
        <authorList>
            <person name="Williams M.R."/>
        </authorList>
    </citation>
    <scope>NUCLEOTIDE SEQUENCE [LARGE SCALE GENOMIC DNA]</scope>
    <source>
        <strain evidence="6 7">H8</strain>
    </source>
</reference>
<dbReference type="PROSITE" id="PS50977">
    <property type="entry name" value="HTH_TETR_2"/>
    <property type="match status" value="1"/>
</dbReference>
<evidence type="ECO:0000313" key="7">
    <source>
        <dbReference type="Proteomes" id="UP000291949"/>
    </source>
</evidence>
<evidence type="ECO:0000259" key="3">
    <source>
        <dbReference type="PROSITE" id="PS50977"/>
    </source>
</evidence>
<keyword evidence="1 2" id="KW-0238">DNA-binding</keyword>
<dbReference type="Proteomes" id="UP000291949">
    <property type="component" value="Unassembled WGS sequence"/>
</dbReference>
<organism evidence="6 7">
    <name type="scientific">Staphylococcus capitis</name>
    <dbReference type="NCBI Taxonomy" id="29388"/>
    <lineage>
        <taxon>Bacteria</taxon>
        <taxon>Bacillati</taxon>
        <taxon>Bacillota</taxon>
        <taxon>Bacilli</taxon>
        <taxon>Bacillales</taxon>
        <taxon>Staphylococcaceae</taxon>
        <taxon>Staphylococcus</taxon>
    </lineage>
</organism>
<evidence type="ECO:0000313" key="5">
    <source>
        <dbReference type="EMBL" id="NMK97970.1"/>
    </source>
</evidence>
<dbReference type="InterPro" id="IPR023772">
    <property type="entry name" value="DNA-bd_HTH_TetR-type_CS"/>
</dbReference>
<dbReference type="EMBL" id="JABBMI010000069">
    <property type="protein sequence ID" value="NMK54846.1"/>
    <property type="molecule type" value="Genomic_DNA"/>
</dbReference>
<dbReference type="EMBL" id="JABBLX010000023">
    <property type="protein sequence ID" value="NMK97970.1"/>
    <property type="molecule type" value="Genomic_DNA"/>
</dbReference>
<feature type="domain" description="HTH tetR-type" evidence="3">
    <location>
        <begin position="9"/>
        <end position="69"/>
    </location>
</feature>
<protein>
    <submittedName>
        <fullName evidence="4">TetR family transcriptional regulator</fullName>
    </submittedName>
    <submittedName>
        <fullName evidence="6">TetR/AcrR family transcriptional regulator</fullName>
    </submittedName>
</protein>
<dbReference type="Gene3D" id="1.10.357.10">
    <property type="entry name" value="Tetracycline Repressor, domain 2"/>
    <property type="match status" value="1"/>
</dbReference>
<evidence type="ECO:0000313" key="4">
    <source>
        <dbReference type="EMBL" id="NMK54846.1"/>
    </source>
</evidence>
<keyword evidence="8" id="KW-1185">Reference proteome</keyword>
<dbReference type="SUPFAM" id="SSF46689">
    <property type="entry name" value="Homeodomain-like"/>
    <property type="match status" value="1"/>
</dbReference>
<dbReference type="PROSITE" id="PS01081">
    <property type="entry name" value="HTH_TETR_1"/>
    <property type="match status" value="1"/>
</dbReference>
<name>A0A7X9WBV0_STACP</name>
<proteinExistence type="predicted"/>
<dbReference type="InterPro" id="IPR050624">
    <property type="entry name" value="HTH-type_Tx_Regulator"/>
</dbReference>
<dbReference type="InterPro" id="IPR009057">
    <property type="entry name" value="Homeodomain-like_sf"/>
</dbReference>
<dbReference type="PANTHER" id="PTHR43479">
    <property type="entry name" value="ACREF/ENVCD OPERON REPRESSOR-RELATED"/>
    <property type="match status" value="1"/>
</dbReference>
<dbReference type="Proteomes" id="UP000538955">
    <property type="component" value="Unassembled WGS sequence"/>
</dbReference>
<dbReference type="RefSeq" id="WP_030058749.1">
    <property type="nucleotide sequence ID" value="NZ_AP014956.1"/>
</dbReference>
<dbReference type="GO" id="GO:0003677">
    <property type="term" value="F:DNA binding"/>
    <property type="evidence" value="ECO:0007669"/>
    <property type="project" value="UniProtKB-UniRule"/>
</dbReference>
<evidence type="ECO:0000256" key="1">
    <source>
        <dbReference type="ARBA" id="ARBA00023125"/>
    </source>
</evidence>
<reference evidence="8 9" key="2">
    <citation type="submission" date="2020-04" db="EMBL/GenBank/DDBJ databases">
        <title>The Epidemiology and Molecular Characteristics of Linezolid-Resistant Staphylococcus capitis in Huashan Hospital, Shanghai.</title>
        <authorList>
            <person name="Ding L."/>
            <person name="Li P."/>
            <person name="Yang Y."/>
            <person name="Lin D."/>
            <person name="Xu X."/>
        </authorList>
    </citation>
    <scope>NUCLEOTIDE SEQUENCE [LARGE SCALE GENOMIC DNA]</scope>
    <source>
        <strain evidence="5 9">12-86</strain>
        <strain evidence="4 8">17-84</strain>
    </source>
</reference>